<proteinExistence type="predicted"/>
<reference evidence="2" key="1">
    <citation type="journal article" date="2022" name="Mol. Ecol. Resour.">
        <title>The genomes of chicory, endive, great burdock and yacon provide insights into Asteraceae palaeo-polyploidization history and plant inulin production.</title>
        <authorList>
            <person name="Fan W."/>
            <person name="Wang S."/>
            <person name="Wang H."/>
            <person name="Wang A."/>
            <person name="Jiang F."/>
            <person name="Liu H."/>
            <person name="Zhao H."/>
            <person name="Xu D."/>
            <person name="Zhang Y."/>
        </authorList>
    </citation>
    <scope>NUCLEOTIDE SEQUENCE [LARGE SCALE GENOMIC DNA]</scope>
    <source>
        <strain evidence="2">cv. Yunnan</strain>
    </source>
</reference>
<accession>A0ACB9J296</accession>
<evidence type="ECO:0000313" key="2">
    <source>
        <dbReference type="Proteomes" id="UP001056120"/>
    </source>
</evidence>
<evidence type="ECO:0000313" key="1">
    <source>
        <dbReference type="EMBL" id="KAI3814063.1"/>
    </source>
</evidence>
<dbReference type="Proteomes" id="UP001056120">
    <property type="component" value="Linkage Group LG06"/>
</dbReference>
<dbReference type="EMBL" id="CM042023">
    <property type="protein sequence ID" value="KAI3814063.1"/>
    <property type="molecule type" value="Genomic_DNA"/>
</dbReference>
<keyword evidence="2" id="KW-1185">Reference proteome</keyword>
<name>A0ACB9J296_9ASTR</name>
<organism evidence="1 2">
    <name type="scientific">Smallanthus sonchifolius</name>
    <dbReference type="NCBI Taxonomy" id="185202"/>
    <lineage>
        <taxon>Eukaryota</taxon>
        <taxon>Viridiplantae</taxon>
        <taxon>Streptophyta</taxon>
        <taxon>Embryophyta</taxon>
        <taxon>Tracheophyta</taxon>
        <taxon>Spermatophyta</taxon>
        <taxon>Magnoliopsida</taxon>
        <taxon>eudicotyledons</taxon>
        <taxon>Gunneridae</taxon>
        <taxon>Pentapetalae</taxon>
        <taxon>asterids</taxon>
        <taxon>campanulids</taxon>
        <taxon>Asterales</taxon>
        <taxon>Asteraceae</taxon>
        <taxon>Asteroideae</taxon>
        <taxon>Heliantheae alliance</taxon>
        <taxon>Millerieae</taxon>
        <taxon>Smallanthus</taxon>
    </lineage>
</organism>
<sequence>MTLLTGLLSEAKMWRSIIKGPQIPMYDKEDGTKAPKKIENYTDEDFDLVEWDLKALASLTIALSPDIAYSFKECTSAKQLWESLEKVFEGNDDMKASRKEMIL</sequence>
<protein>
    <submittedName>
        <fullName evidence="1">Uncharacterized protein</fullName>
    </submittedName>
</protein>
<gene>
    <name evidence="1" type="ORF">L1987_18806</name>
</gene>
<reference evidence="1 2" key="2">
    <citation type="journal article" date="2022" name="Mol. Ecol. Resour.">
        <title>The genomes of chicory, endive, great burdock and yacon provide insights into Asteraceae paleo-polyploidization history and plant inulin production.</title>
        <authorList>
            <person name="Fan W."/>
            <person name="Wang S."/>
            <person name="Wang H."/>
            <person name="Wang A."/>
            <person name="Jiang F."/>
            <person name="Liu H."/>
            <person name="Zhao H."/>
            <person name="Xu D."/>
            <person name="Zhang Y."/>
        </authorList>
    </citation>
    <scope>NUCLEOTIDE SEQUENCE [LARGE SCALE GENOMIC DNA]</scope>
    <source>
        <strain evidence="2">cv. Yunnan</strain>
        <tissue evidence="1">Leaves</tissue>
    </source>
</reference>
<comment type="caution">
    <text evidence="1">The sequence shown here is derived from an EMBL/GenBank/DDBJ whole genome shotgun (WGS) entry which is preliminary data.</text>
</comment>